<evidence type="ECO:0000313" key="1">
    <source>
        <dbReference type="EMBL" id="JAE07567.1"/>
    </source>
</evidence>
<name>A0A0A9F5G8_ARUDO</name>
<accession>A0A0A9F5G8</accession>
<protein>
    <submittedName>
        <fullName evidence="1">Uncharacterized protein</fullName>
    </submittedName>
</protein>
<sequence length="11" mass="1292">MTWCHTLITVS</sequence>
<proteinExistence type="predicted"/>
<reference evidence="1" key="1">
    <citation type="submission" date="2014-09" db="EMBL/GenBank/DDBJ databases">
        <authorList>
            <person name="Magalhaes I.L.F."/>
            <person name="Oliveira U."/>
            <person name="Santos F.R."/>
            <person name="Vidigal T.H.D.A."/>
            <person name="Brescovit A.D."/>
            <person name="Santos A.J."/>
        </authorList>
    </citation>
    <scope>NUCLEOTIDE SEQUENCE</scope>
    <source>
        <tissue evidence="1">Shoot tissue taken approximately 20 cm above the soil surface</tissue>
    </source>
</reference>
<organism evidence="1">
    <name type="scientific">Arundo donax</name>
    <name type="common">Giant reed</name>
    <name type="synonym">Donax arundinaceus</name>
    <dbReference type="NCBI Taxonomy" id="35708"/>
    <lineage>
        <taxon>Eukaryota</taxon>
        <taxon>Viridiplantae</taxon>
        <taxon>Streptophyta</taxon>
        <taxon>Embryophyta</taxon>
        <taxon>Tracheophyta</taxon>
        <taxon>Spermatophyta</taxon>
        <taxon>Magnoliopsida</taxon>
        <taxon>Liliopsida</taxon>
        <taxon>Poales</taxon>
        <taxon>Poaceae</taxon>
        <taxon>PACMAD clade</taxon>
        <taxon>Arundinoideae</taxon>
        <taxon>Arundineae</taxon>
        <taxon>Arundo</taxon>
    </lineage>
</organism>
<dbReference type="EMBL" id="GBRH01190329">
    <property type="protein sequence ID" value="JAE07567.1"/>
    <property type="molecule type" value="Transcribed_RNA"/>
</dbReference>
<reference evidence="1" key="2">
    <citation type="journal article" date="2015" name="Data Brief">
        <title>Shoot transcriptome of the giant reed, Arundo donax.</title>
        <authorList>
            <person name="Barrero R.A."/>
            <person name="Guerrero F.D."/>
            <person name="Moolhuijzen P."/>
            <person name="Goolsby J.A."/>
            <person name="Tidwell J."/>
            <person name="Bellgard S.E."/>
            <person name="Bellgard M.I."/>
        </authorList>
    </citation>
    <scope>NUCLEOTIDE SEQUENCE</scope>
    <source>
        <tissue evidence="1">Shoot tissue taken approximately 20 cm above the soil surface</tissue>
    </source>
</reference>